<reference evidence="3 4" key="1">
    <citation type="submission" date="2018-10" db="EMBL/GenBank/DDBJ databases">
        <title>A high-quality apple genome assembly.</title>
        <authorList>
            <person name="Hu J."/>
        </authorList>
    </citation>
    <scope>NUCLEOTIDE SEQUENCE [LARGE SCALE GENOMIC DNA]</scope>
    <source>
        <strain evidence="4">cv. HFTH1</strain>
        <tissue evidence="3">Young leaf</tissue>
    </source>
</reference>
<dbReference type="STRING" id="3750.A0A498IDH4"/>
<evidence type="ECO:0000313" key="4">
    <source>
        <dbReference type="Proteomes" id="UP000290289"/>
    </source>
</evidence>
<feature type="chain" id="PRO_5019722635" evidence="2">
    <location>
        <begin position="28"/>
        <end position="145"/>
    </location>
</feature>
<gene>
    <name evidence="3" type="ORF">DVH24_041291</name>
</gene>
<dbReference type="InterPro" id="IPR040361">
    <property type="entry name" value="TPD1"/>
</dbReference>
<dbReference type="Pfam" id="PF24068">
    <property type="entry name" value="TPD1_C"/>
    <property type="match status" value="1"/>
</dbReference>
<protein>
    <submittedName>
        <fullName evidence="3">Uncharacterized protein</fullName>
    </submittedName>
</protein>
<evidence type="ECO:0000256" key="1">
    <source>
        <dbReference type="ARBA" id="ARBA00022729"/>
    </source>
</evidence>
<dbReference type="PANTHER" id="PTHR33184">
    <property type="entry name" value="PROTEIN TAPETUM DETERMINANT 1-LIKE-RELATED"/>
    <property type="match status" value="1"/>
</dbReference>
<dbReference type="GO" id="GO:0001709">
    <property type="term" value="P:cell fate determination"/>
    <property type="evidence" value="ECO:0007669"/>
    <property type="project" value="TreeGrafter"/>
</dbReference>
<dbReference type="AlphaFoldDB" id="A0A498IDH4"/>
<feature type="signal peptide" evidence="2">
    <location>
        <begin position="1"/>
        <end position="27"/>
    </location>
</feature>
<dbReference type="Proteomes" id="UP000290289">
    <property type="component" value="Chromosome 13"/>
</dbReference>
<sequence length="145" mass="15923">MASSHLCFAYFFMMLMFRFCILHGAHSATTLESQHANSTHRKLLQQASCGDRDISISQGQISATGIPKYAVEIVNTCTDCAPSQIHVHCGQFAAAEVIPPSVFTRIADDDCLVNGGEPLRPHDVISFTYATTFKFPISFKSAQFC</sequence>
<dbReference type="EMBL" id="RDQH01000339">
    <property type="protein sequence ID" value="RXH80144.1"/>
    <property type="molecule type" value="Genomic_DNA"/>
</dbReference>
<keyword evidence="4" id="KW-1185">Reference proteome</keyword>
<evidence type="ECO:0000313" key="3">
    <source>
        <dbReference type="EMBL" id="RXH80144.1"/>
    </source>
</evidence>
<keyword evidence="1 2" id="KW-0732">Signal</keyword>
<accession>A0A498IDH4</accession>
<comment type="caution">
    <text evidence="3">The sequence shown here is derived from an EMBL/GenBank/DDBJ whole genome shotgun (WGS) entry which is preliminary data.</text>
</comment>
<proteinExistence type="predicted"/>
<name>A0A498IDH4_MALDO</name>
<evidence type="ECO:0000256" key="2">
    <source>
        <dbReference type="SAM" id="SignalP"/>
    </source>
</evidence>
<organism evidence="3 4">
    <name type="scientific">Malus domestica</name>
    <name type="common">Apple</name>
    <name type="synonym">Pyrus malus</name>
    <dbReference type="NCBI Taxonomy" id="3750"/>
    <lineage>
        <taxon>Eukaryota</taxon>
        <taxon>Viridiplantae</taxon>
        <taxon>Streptophyta</taxon>
        <taxon>Embryophyta</taxon>
        <taxon>Tracheophyta</taxon>
        <taxon>Spermatophyta</taxon>
        <taxon>Magnoliopsida</taxon>
        <taxon>eudicotyledons</taxon>
        <taxon>Gunneridae</taxon>
        <taxon>Pentapetalae</taxon>
        <taxon>rosids</taxon>
        <taxon>fabids</taxon>
        <taxon>Rosales</taxon>
        <taxon>Rosaceae</taxon>
        <taxon>Amygdaloideae</taxon>
        <taxon>Maleae</taxon>
        <taxon>Malus</taxon>
    </lineage>
</organism>
<dbReference type="PANTHER" id="PTHR33184:SF2">
    <property type="entry name" value="APPLE DOMAIN-CONTAINING PROTEIN"/>
    <property type="match status" value="1"/>
</dbReference>